<evidence type="ECO:0000256" key="8">
    <source>
        <dbReference type="SAM" id="MobiDB-lite"/>
    </source>
</evidence>
<feature type="compositionally biased region" description="Polar residues" evidence="8">
    <location>
        <begin position="144"/>
        <end position="156"/>
    </location>
</feature>
<dbReference type="PANTHER" id="PTHR31313">
    <property type="entry name" value="TY1 ENHANCER ACTIVATOR"/>
    <property type="match status" value="1"/>
</dbReference>
<evidence type="ECO:0000313" key="10">
    <source>
        <dbReference type="EMBL" id="KXS09478.1"/>
    </source>
</evidence>
<dbReference type="InterPro" id="IPR007219">
    <property type="entry name" value="XnlR_reg_dom"/>
</dbReference>
<evidence type="ECO:0000313" key="11">
    <source>
        <dbReference type="Proteomes" id="UP000070544"/>
    </source>
</evidence>
<dbReference type="PROSITE" id="PS00463">
    <property type="entry name" value="ZN2_CY6_FUNGAL_1"/>
    <property type="match status" value="1"/>
</dbReference>
<dbReference type="InterPro" id="IPR001138">
    <property type="entry name" value="Zn2Cys6_DnaBD"/>
</dbReference>
<comment type="subcellular location">
    <subcellularLocation>
        <location evidence="1">Nucleus</location>
    </subcellularLocation>
</comment>
<dbReference type="GO" id="GO:0000981">
    <property type="term" value="F:DNA-binding transcription factor activity, RNA polymerase II-specific"/>
    <property type="evidence" value="ECO:0007669"/>
    <property type="project" value="InterPro"/>
</dbReference>
<dbReference type="EMBL" id="KQ965861">
    <property type="protein sequence ID" value="KXS09478.1"/>
    <property type="molecule type" value="Genomic_DNA"/>
</dbReference>
<dbReference type="Proteomes" id="UP000070544">
    <property type="component" value="Unassembled WGS sequence"/>
</dbReference>
<feature type="region of interest" description="Disordered" evidence="8">
    <location>
        <begin position="72"/>
        <end position="158"/>
    </location>
</feature>
<dbReference type="SMART" id="SM00066">
    <property type="entry name" value="GAL4"/>
    <property type="match status" value="1"/>
</dbReference>
<keyword evidence="4" id="KW-0805">Transcription regulation</keyword>
<dbReference type="GO" id="GO:0003677">
    <property type="term" value="F:DNA binding"/>
    <property type="evidence" value="ECO:0007669"/>
    <property type="project" value="UniProtKB-KW"/>
</dbReference>
<accession>A0A138ZY95</accession>
<dbReference type="InterPro" id="IPR036864">
    <property type="entry name" value="Zn2-C6_fun-type_DNA-bd_sf"/>
</dbReference>
<keyword evidence="5" id="KW-0238">DNA-binding</keyword>
<protein>
    <recommendedName>
        <fullName evidence="9">Zn(2)-C6 fungal-type domain-containing protein</fullName>
    </recommendedName>
</protein>
<dbReference type="GO" id="GO:0008270">
    <property type="term" value="F:zinc ion binding"/>
    <property type="evidence" value="ECO:0007669"/>
    <property type="project" value="InterPro"/>
</dbReference>
<dbReference type="Pfam" id="PF00172">
    <property type="entry name" value="Zn_clus"/>
    <property type="match status" value="1"/>
</dbReference>
<sequence>MASSKVRMACDWCHSGKRKCDGRQPCSSCLKQHRQCNYTIGKPRKLLGRQEYIRMLESQLQTMRAAVAAADIHGKSRSKSMSDGSDAGLAERVSAEPSMHESSAARSAQPIGFPGLMDTGSSSVLGDGVLVGTRRPSSEVVGSRSVSPTRSWTSSPFPKDFSFANDPMDFLGNFSAFDGAHASSLDERHSSRGGAHVPSLDERQSSRSISGSPRDPGVSDGSALEDLLTRVIRLRNDTTYFGPAVKARRRETDKLRECMLNLEDHLAKLAAQTPDPSSVLQAYAVPMADATGNEVDMDTVLVMMEKLRMNPEPVNMRMMRNLVPAEPPLLDLLAQFFDIFWFPSIHPGTFFRAIDHQSPLLLYAMYAFSTTISHRALVSPEWSQEAQTGDATVAHPAEMYFIRARRLLTIAFDEPSLSTAFALLLMSMYSAGAGMASSGWMYSGMAVRMLIEMKWNVGDPSHLTPLELETRKRAWWFCFIFSTSTSICADRPTFVEPSDGIGMMGYPDDDVWNSLDDNGELANIQSHQGPVLLRHHLAAGSSRNSPSAPPATSNGFGQLAVSRHFREISEAWVLLQQIYKYVKDEKVPKTAIGMLDPRLSALDKQIKAMWAQLPETAQQEFVPAHPPTLDNIKQLTSNACLHITLHCCTIKLHRPEIALGDIVWPTSTSLKTCTHSAERVAQILEKILMAEPSFAHVSTVVGSGIFEAGMVHATNVYLHSLPHGFAEPNRSTADQSIADSFRYFSICLLALDKLRRYWASAEAFHSSLLITAQELKVAEIVAGRVPS</sequence>
<gene>
    <name evidence="10" type="ORF">M427DRAFT_75366</name>
</gene>
<dbReference type="SUPFAM" id="SSF57701">
    <property type="entry name" value="Zn2/Cys6 DNA-binding domain"/>
    <property type="match status" value="1"/>
</dbReference>
<evidence type="ECO:0000256" key="6">
    <source>
        <dbReference type="ARBA" id="ARBA00023163"/>
    </source>
</evidence>
<evidence type="ECO:0000256" key="7">
    <source>
        <dbReference type="ARBA" id="ARBA00023242"/>
    </source>
</evidence>
<organism evidence="10 11">
    <name type="scientific">Gonapodya prolifera (strain JEL478)</name>
    <name type="common">Monoblepharis prolifera</name>
    <dbReference type="NCBI Taxonomy" id="1344416"/>
    <lineage>
        <taxon>Eukaryota</taxon>
        <taxon>Fungi</taxon>
        <taxon>Fungi incertae sedis</taxon>
        <taxon>Chytridiomycota</taxon>
        <taxon>Chytridiomycota incertae sedis</taxon>
        <taxon>Monoblepharidomycetes</taxon>
        <taxon>Monoblepharidales</taxon>
        <taxon>Gonapodyaceae</taxon>
        <taxon>Gonapodya</taxon>
    </lineage>
</organism>
<evidence type="ECO:0000256" key="3">
    <source>
        <dbReference type="ARBA" id="ARBA00022833"/>
    </source>
</evidence>
<proteinExistence type="predicted"/>
<evidence type="ECO:0000256" key="5">
    <source>
        <dbReference type="ARBA" id="ARBA00023125"/>
    </source>
</evidence>
<dbReference type="AlphaFoldDB" id="A0A138ZY95"/>
<reference evidence="10 11" key="1">
    <citation type="journal article" date="2015" name="Genome Biol. Evol.">
        <title>Phylogenomic analyses indicate that early fungi evolved digesting cell walls of algal ancestors of land plants.</title>
        <authorList>
            <person name="Chang Y."/>
            <person name="Wang S."/>
            <person name="Sekimoto S."/>
            <person name="Aerts A.L."/>
            <person name="Choi C."/>
            <person name="Clum A."/>
            <person name="LaButti K.M."/>
            <person name="Lindquist E.A."/>
            <person name="Yee Ngan C."/>
            <person name="Ohm R.A."/>
            <person name="Salamov A.A."/>
            <person name="Grigoriev I.V."/>
            <person name="Spatafora J.W."/>
            <person name="Berbee M.L."/>
        </authorList>
    </citation>
    <scope>NUCLEOTIDE SEQUENCE [LARGE SCALE GENOMIC DNA]</scope>
    <source>
        <strain evidence="10 11">JEL478</strain>
    </source>
</reference>
<dbReference type="Gene3D" id="4.10.240.10">
    <property type="entry name" value="Zn(2)-C6 fungal-type DNA-binding domain"/>
    <property type="match status" value="1"/>
</dbReference>
<evidence type="ECO:0000256" key="2">
    <source>
        <dbReference type="ARBA" id="ARBA00022723"/>
    </source>
</evidence>
<keyword evidence="3" id="KW-0862">Zinc</keyword>
<feature type="region of interest" description="Disordered" evidence="8">
    <location>
        <begin position="185"/>
        <end position="222"/>
    </location>
</feature>
<dbReference type="SMART" id="SM00906">
    <property type="entry name" value="Fungal_trans"/>
    <property type="match status" value="1"/>
</dbReference>
<dbReference type="CDD" id="cd12148">
    <property type="entry name" value="fungal_TF_MHR"/>
    <property type="match status" value="1"/>
</dbReference>
<keyword evidence="7" id="KW-0539">Nucleus</keyword>
<keyword evidence="2" id="KW-0479">Metal-binding</keyword>
<dbReference type="PROSITE" id="PS50048">
    <property type="entry name" value="ZN2_CY6_FUNGAL_2"/>
    <property type="match status" value="1"/>
</dbReference>
<dbReference type="GO" id="GO:0006351">
    <property type="term" value="P:DNA-templated transcription"/>
    <property type="evidence" value="ECO:0007669"/>
    <property type="project" value="InterPro"/>
</dbReference>
<evidence type="ECO:0000256" key="1">
    <source>
        <dbReference type="ARBA" id="ARBA00004123"/>
    </source>
</evidence>
<dbReference type="GO" id="GO:0005634">
    <property type="term" value="C:nucleus"/>
    <property type="evidence" value="ECO:0007669"/>
    <property type="project" value="UniProtKB-SubCell"/>
</dbReference>
<name>A0A138ZY95_GONPJ</name>
<dbReference type="Pfam" id="PF04082">
    <property type="entry name" value="Fungal_trans"/>
    <property type="match status" value="1"/>
</dbReference>
<evidence type="ECO:0000256" key="4">
    <source>
        <dbReference type="ARBA" id="ARBA00023015"/>
    </source>
</evidence>
<keyword evidence="11" id="KW-1185">Reference proteome</keyword>
<feature type="domain" description="Zn(2)-C6 fungal-type" evidence="9">
    <location>
        <begin position="9"/>
        <end position="38"/>
    </location>
</feature>
<evidence type="ECO:0000259" key="9">
    <source>
        <dbReference type="PROSITE" id="PS50048"/>
    </source>
</evidence>
<keyword evidence="6" id="KW-0804">Transcription</keyword>
<dbReference type="InterPro" id="IPR051615">
    <property type="entry name" value="Transcr_Regulatory_Elem"/>
</dbReference>
<dbReference type="OrthoDB" id="2123952at2759"/>
<dbReference type="CDD" id="cd00067">
    <property type="entry name" value="GAL4"/>
    <property type="match status" value="1"/>
</dbReference>
<dbReference type="STRING" id="1344416.A0A138ZY95"/>
<dbReference type="PANTHER" id="PTHR31313:SF81">
    <property type="entry name" value="TY1 ENHANCER ACTIVATOR"/>
    <property type="match status" value="1"/>
</dbReference>